<accession>A0A7L9WPL9</accession>
<evidence type="ECO:0000313" key="1">
    <source>
        <dbReference type="EMBL" id="QOL81883.1"/>
    </source>
</evidence>
<reference evidence="1 2" key="1">
    <citation type="submission" date="2019-10" db="EMBL/GenBank/DDBJ databases">
        <title>Pseudopuniceibacterium sp. HQ09 islated from Antarctica.</title>
        <authorList>
            <person name="Liao L."/>
            <person name="Su S."/>
            <person name="Chen B."/>
            <person name="Yu Y."/>
        </authorList>
    </citation>
    <scope>NUCLEOTIDE SEQUENCE [LARGE SCALE GENOMIC DNA]</scope>
    <source>
        <strain evidence="1 2">HQ09</strain>
    </source>
</reference>
<keyword evidence="2" id="KW-1185">Reference proteome</keyword>
<proteinExistence type="predicted"/>
<name>A0A7L9WPL9_9RHOB</name>
<organism evidence="1 2">
    <name type="scientific">Pseudooceanicola spongiae</name>
    <dbReference type="NCBI Taxonomy" id="2613965"/>
    <lineage>
        <taxon>Bacteria</taxon>
        <taxon>Pseudomonadati</taxon>
        <taxon>Pseudomonadota</taxon>
        <taxon>Alphaproteobacteria</taxon>
        <taxon>Rhodobacterales</taxon>
        <taxon>Paracoccaceae</taxon>
        <taxon>Pseudooceanicola</taxon>
    </lineage>
</organism>
<dbReference type="EMBL" id="CP045201">
    <property type="protein sequence ID" value="QOL81883.1"/>
    <property type="molecule type" value="Genomic_DNA"/>
</dbReference>
<gene>
    <name evidence="1" type="ORF">F3W81_14260</name>
</gene>
<dbReference type="Proteomes" id="UP000594118">
    <property type="component" value="Chromosome"/>
</dbReference>
<evidence type="ECO:0008006" key="3">
    <source>
        <dbReference type="Google" id="ProtNLM"/>
    </source>
</evidence>
<dbReference type="AlphaFoldDB" id="A0A7L9WPL9"/>
<dbReference type="RefSeq" id="WP_193079798.1">
    <property type="nucleotide sequence ID" value="NZ_CP045201.1"/>
</dbReference>
<evidence type="ECO:0000313" key="2">
    <source>
        <dbReference type="Proteomes" id="UP000594118"/>
    </source>
</evidence>
<sequence>MSLPDSQRLAPLATITEMAHEAALMRLRRITAREQALRDSLTDLDERAANGFLRSLSGGDENLGFIGGQERNWRDWISMRRGALQVDLARVLGEKAEHMARLTLTLGRKDVAAKMLSAQQASDRRDRQRKQMAALQELSLMLHSHRNRE</sequence>
<dbReference type="KEGG" id="pshq:F3W81_14260"/>
<protein>
    <recommendedName>
        <fullName evidence="3">Flagellar FliJ protein</fullName>
    </recommendedName>
</protein>